<dbReference type="OrthoDB" id="7191628at2"/>
<accession>A0A437JA08</accession>
<dbReference type="PRINTS" id="PR00032">
    <property type="entry name" value="HTHARAC"/>
</dbReference>
<protein>
    <submittedName>
        <fullName evidence="5">AraC family transcriptional regulator</fullName>
    </submittedName>
</protein>
<dbReference type="InterPro" id="IPR050204">
    <property type="entry name" value="AraC_XylS_family_regulators"/>
</dbReference>
<proteinExistence type="predicted"/>
<evidence type="ECO:0000256" key="2">
    <source>
        <dbReference type="ARBA" id="ARBA00023125"/>
    </source>
</evidence>
<dbReference type="InterPro" id="IPR018062">
    <property type="entry name" value="HTH_AraC-typ_CS"/>
</dbReference>
<dbReference type="AlphaFoldDB" id="A0A437JA08"/>
<dbReference type="PANTHER" id="PTHR46796:SF6">
    <property type="entry name" value="ARAC SUBFAMILY"/>
    <property type="match status" value="1"/>
</dbReference>
<dbReference type="InterPro" id="IPR009057">
    <property type="entry name" value="Homeodomain-like_sf"/>
</dbReference>
<name>A0A437JA08_9SPHN</name>
<dbReference type="Pfam" id="PF12833">
    <property type="entry name" value="HTH_18"/>
    <property type="match status" value="1"/>
</dbReference>
<feature type="domain" description="HTH araC/xylS-type" evidence="4">
    <location>
        <begin position="206"/>
        <end position="306"/>
    </location>
</feature>
<keyword evidence="1" id="KW-0805">Transcription regulation</keyword>
<dbReference type="GO" id="GO:0003700">
    <property type="term" value="F:DNA-binding transcription factor activity"/>
    <property type="evidence" value="ECO:0007669"/>
    <property type="project" value="InterPro"/>
</dbReference>
<dbReference type="EMBL" id="RZUL01000002">
    <property type="protein sequence ID" value="RVT42349.1"/>
    <property type="molecule type" value="Genomic_DNA"/>
</dbReference>
<dbReference type="RefSeq" id="WP_127690525.1">
    <property type="nucleotide sequence ID" value="NZ_RZUL01000002.1"/>
</dbReference>
<dbReference type="SUPFAM" id="SSF46689">
    <property type="entry name" value="Homeodomain-like"/>
    <property type="match status" value="1"/>
</dbReference>
<dbReference type="InterPro" id="IPR018060">
    <property type="entry name" value="HTH_AraC"/>
</dbReference>
<evidence type="ECO:0000256" key="3">
    <source>
        <dbReference type="ARBA" id="ARBA00023163"/>
    </source>
</evidence>
<evidence type="ECO:0000313" key="6">
    <source>
        <dbReference type="Proteomes" id="UP000282977"/>
    </source>
</evidence>
<dbReference type="PROSITE" id="PS00041">
    <property type="entry name" value="HTH_ARAC_FAMILY_1"/>
    <property type="match status" value="1"/>
</dbReference>
<dbReference type="GO" id="GO:0043565">
    <property type="term" value="F:sequence-specific DNA binding"/>
    <property type="evidence" value="ECO:0007669"/>
    <property type="project" value="InterPro"/>
</dbReference>
<dbReference type="Proteomes" id="UP000282977">
    <property type="component" value="Unassembled WGS sequence"/>
</dbReference>
<dbReference type="SMART" id="SM00342">
    <property type="entry name" value="HTH_ARAC"/>
    <property type="match status" value="1"/>
</dbReference>
<dbReference type="Gene3D" id="1.10.10.60">
    <property type="entry name" value="Homeodomain-like"/>
    <property type="match status" value="1"/>
</dbReference>
<organism evidence="5 6">
    <name type="scientific">Sphingobium algorifonticola</name>
    <dbReference type="NCBI Taxonomy" id="2008318"/>
    <lineage>
        <taxon>Bacteria</taxon>
        <taxon>Pseudomonadati</taxon>
        <taxon>Pseudomonadota</taxon>
        <taxon>Alphaproteobacteria</taxon>
        <taxon>Sphingomonadales</taxon>
        <taxon>Sphingomonadaceae</taxon>
        <taxon>Sphingobium</taxon>
    </lineage>
</organism>
<sequence>MRRIIDLIDPDGNALATAPENLRHLLSGFVVHAFDSNIPFNVRLTHFGGWAFSSSEGGGHLDIEWSPLDDRPLNYVILIMLGSGLVEAPHARHDQPLLAKSRQAALYNPHALPDALHFAGSLRNTIVFLPADAFSDLPLGVPISTDFGLGAVMSTTIRAVESQSSFGWADAMVGLLPDLANMIRHAFQTSLSGTAAIRDKEDVRLLRLHDFIHYHLEDPNLNARHAARACGLSLRQLHRLFEHSGSSFASTVRRLRMERASALLASTPSSVTVADVAVATGFADSAYFATAFRRYMGMPPSQWRREREAIACREKMTTSQQPE</sequence>
<evidence type="ECO:0000259" key="4">
    <source>
        <dbReference type="PROSITE" id="PS01124"/>
    </source>
</evidence>
<dbReference type="PROSITE" id="PS01124">
    <property type="entry name" value="HTH_ARAC_FAMILY_2"/>
    <property type="match status" value="1"/>
</dbReference>
<comment type="caution">
    <text evidence="5">The sequence shown here is derived from an EMBL/GenBank/DDBJ whole genome shotgun (WGS) entry which is preliminary data.</text>
</comment>
<keyword evidence="2" id="KW-0238">DNA-binding</keyword>
<keyword evidence="6" id="KW-1185">Reference proteome</keyword>
<gene>
    <name evidence="5" type="ORF">ENE74_09150</name>
</gene>
<keyword evidence="3" id="KW-0804">Transcription</keyword>
<evidence type="ECO:0000313" key="5">
    <source>
        <dbReference type="EMBL" id="RVT42349.1"/>
    </source>
</evidence>
<dbReference type="InterPro" id="IPR020449">
    <property type="entry name" value="Tscrpt_reg_AraC-type_HTH"/>
</dbReference>
<evidence type="ECO:0000256" key="1">
    <source>
        <dbReference type="ARBA" id="ARBA00023015"/>
    </source>
</evidence>
<reference evidence="5 6" key="1">
    <citation type="submission" date="2019-01" db="EMBL/GenBank/DDBJ databases">
        <authorList>
            <person name="Chen W.-M."/>
        </authorList>
    </citation>
    <scope>NUCLEOTIDE SEQUENCE [LARGE SCALE GENOMIC DNA]</scope>
    <source>
        <strain evidence="5 6">TLA-22</strain>
    </source>
</reference>
<dbReference type="PANTHER" id="PTHR46796">
    <property type="entry name" value="HTH-TYPE TRANSCRIPTIONAL ACTIVATOR RHAS-RELATED"/>
    <property type="match status" value="1"/>
</dbReference>